<evidence type="ECO:0000313" key="2">
    <source>
        <dbReference type="EMBL" id="PWQ95627.1"/>
    </source>
</evidence>
<gene>
    <name evidence="2" type="ORF">DKW60_14510</name>
</gene>
<dbReference type="RefSeq" id="WP_109838383.1">
    <property type="nucleotide sequence ID" value="NZ_QGKM01000043.1"/>
</dbReference>
<organism evidence="2 3">
    <name type="scientific">Leucothrix pacifica</name>
    <dbReference type="NCBI Taxonomy" id="1247513"/>
    <lineage>
        <taxon>Bacteria</taxon>
        <taxon>Pseudomonadati</taxon>
        <taxon>Pseudomonadota</taxon>
        <taxon>Gammaproteobacteria</taxon>
        <taxon>Thiotrichales</taxon>
        <taxon>Thiotrichaceae</taxon>
        <taxon>Leucothrix</taxon>
    </lineage>
</organism>
<name>A0A317CB90_9GAMM</name>
<reference evidence="2 3" key="1">
    <citation type="submission" date="2018-05" db="EMBL/GenBank/DDBJ databases">
        <title>Leucothrix arctica sp. nov., isolated from Arctic seawater.</title>
        <authorList>
            <person name="Choi A."/>
            <person name="Baek K."/>
        </authorList>
    </citation>
    <scope>NUCLEOTIDE SEQUENCE [LARGE SCALE GENOMIC DNA]</scope>
    <source>
        <strain evidence="2 3">JCM 18388</strain>
    </source>
</reference>
<evidence type="ECO:0000313" key="3">
    <source>
        <dbReference type="Proteomes" id="UP000245539"/>
    </source>
</evidence>
<accession>A0A317CB90</accession>
<protein>
    <submittedName>
        <fullName evidence="2">Uncharacterized protein</fullName>
    </submittedName>
</protein>
<dbReference type="OrthoDB" id="8451541at2"/>
<dbReference type="Proteomes" id="UP000245539">
    <property type="component" value="Unassembled WGS sequence"/>
</dbReference>
<keyword evidence="3" id="KW-1185">Reference proteome</keyword>
<evidence type="ECO:0000256" key="1">
    <source>
        <dbReference type="SAM" id="MobiDB-lite"/>
    </source>
</evidence>
<comment type="caution">
    <text evidence="2">The sequence shown here is derived from an EMBL/GenBank/DDBJ whole genome shotgun (WGS) entry which is preliminary data.</text>
</comment>
<sequence>MTQLRFNTPLFMIAGLIGGSLIGLLTSTQQAHALSCMRPDPVQICKSMDKPVWAKGQLRLNKVISQEKNEGSIGGQGPAVADYLFTGTVNDQSGMREVKDAKVRITTSCAGPWCAKLPEDKKAGNFLLKSDDKTGMSLHLGACDFQPYGVTEAQEKAIQACVTPQPVKPVKNAAETPKAVEPKGSSQIYSQSSRDKKLVE</sequence>
<dbReference type="AlphaFoldDB" id="A0A317CB90"/>
<proteinExistence type="predicted"/>
<dbReference type="EMBL" id="QGKM01000043">
    <property type="protein sequence ID" value="PWQ95627.1"/>
    <property type="molecule type" value="Genomic_DNA"/>
</dbReference>
<feature type="region of interest" description="Disordered" evidence="1">
    <location>
        <begin position="165"/>
        <end position="200"/>
    </location>
</feature>